<evidence type="ECO:0000256" key="1">
    <source>
        <dbReference type="SAM" id="MobiDB-lite"/>
    </source>
</evidence>
<dbReference type="EMBL" id="JAZDWU010000003">
    <property type="protein sequence ID" value="KAL0008519.1"/>
    <property type="molecule type" value="Genomic_DNA"/>
</dbReference>
<evidence type="ECO:0000313" key="3">
    <source>
        <dbReference type="Proteomes" id="UP001459277"/>
    </source>
</evidence>
<reference evidence="2 3" key="1">
    <citation type="submission" date="2024-01" db="EMBL/GenBank/DDBJ databases">
        <title>A telomere-to-telomere, gap-free genome of sweet tea (Lithocarpus litseifolius).</title>
        <authorList>
            <person name="Zhou J."/>
        </authorList>
    </citation>
    <scope>NUCLEOTIDE SEQUENCE [LARGE SCALE GENOMIC DNA]</scope>
    <source>
        <strain evidence="2">Zhou-2022a</strain>
        <tissue evidence="2">Leaf</tissue>
    </source>
</reference>
<keyword evidence="3" id="KW-1185">Reference proteome</keyword>
<feature type="region of interest" description="Disordered" evidence="1">
    <location>
        <begin position="248"/>
        <end position="318"/>
    </location>
</feature>
<sequence length="625" mass="71411">MNRMIQHFHNSKSNQEVDKTDHDPLAVENFKKEPLTLDGFEIERPGFKRREQEVEKIPMDFASYGNNNVVALMRRMNYLPGMNLGRTVKKPTVQVPMIPTAAPPFGLGYKPTNDDLLEMDVRKMARAKAKAKGLPCPPEPLKPYTPTLNGKFVKVGESQHYWGFLKPRFDPVTKTMVLGLEILLDCNNKDLEPKKEDTTWVPTDWVDYMDPDAMTTLLGDAIYNIEEEEYCEACQHALKSSYELRANNEDEEGGAAHSDDEDGSNDKSDRTSDSNNSDSGHDDDESGTDNENNSSRDYDIPYSGDDWGERPSDREDEDAKLFYEEYGVDYYDEDIEDDAEANRWKDTDSDQYKLINVLENAREENAQANQVYHDEYPYGNLSDWSDITNVSSWFGPRCDKHGRKVPELGSYYDSEPSSPTSHIEEEDDIDARLAILDQKLMVHSLKIMTFENAERNDERMEGDELEHLLQPTYLGNKGKHDLFDEWMDNIERLDAFITEKPTDMEIEEEATDYIDVDPPVLMLKEEGAYWEPPTIVEATTELKKWAWEGAAYPMEDSVRKIKIVKSVTFTKKIETIEPITPAKNIVSVPIESISASVSIPIKSVCGSFPFEFVESVESVKNSFPF</sequence>
<organism evidence="2 3">
    <name type="scientific">Lithocarpus litseifolius</name>
    <dbReference type="NCBI Taxonomy" id="425828"/>
    <lineage>
        <taxon>Eukaryota</taxon>
        <taxon>Viridiplantae</taxon>
        <taxon>Streptophyta</taxon>
        <taxon>Embryophyta</taxon>
        <taxon>Tracheophyta</taxon>
        <taxon>Spermatophyta</taxon>
        <taxon>Magnoliopsida</taxon>
        <taxon>eudicotyledons</taxon>
        <taxon>Gunneridae</taxon>
        <taxon>Pentapetalae</taxon>
        <taxon>rosids</taxon>
        <taxon>fabids</taxon>
        <taxon>Fagales</taxon>
        <taxon>Fagaceae</taxon>
        <taxon>Lithocarpus</taxon>
    </lineage>
</organism>
<feature type="compositionally biased region" description="Basic and acidic residues" evidence="1">
    <location>
        <begin position="307"/>
        <end position="318"/>
    </location>
</feature>
<proteinExistence type="predicted"/>
<gene>
    <name evidence="2" type="ORF">SO802_010021</name>
</gene>
<dbReference type="AlphaFoldDB" id="A0AAW2DE95"/>
<comment type="caution">
    <text evidence="2">The sequence shown here is derived from an EMBL/GenBank/DDBJ whole genome shotgun (WGS) entry which is preliminary data.</text>
</comment>
<feature type="compositionally biased region" description="Acidic residues" evidence="1">
    <location>
        <begin position="249"/>
        <end position="263"/>
    </location>
</feature>
<protein>
    <recommendedName>
        <fullName evidence="4">G-patch domain-containing protein</fullName>
    </recommendedName>
</protein>
<name>A0AAW2DE95_9ROSI</name>
<accession>A0AAW2DE95</accession>
<evidence type="ECO:0000313" key="2">
    <source>
        <dbReference type="EMBL" id="KAL0008519.1"/>
    </source>
</evidence>
<dbReference type="Proteomes" id="UP001459277">
    <property type="component" value="Unassembled WGS sequence"/>
</dbReference>
<evidence type="ECO:0008006" key="4">
    <source>
        <dbReference type="Google" id="ProtNLM"/>
    </source>
</evidence>